<reference evidence="4" key="1">
    <citation type="submission" date="2025-08" db="UniProtKB">
        <authorList>
            <consortium name="RefSeq"/>
        </authorList>
    </citation>
    <scope>IDENTIFICATION</scope>
</reference>
<sequence>MASFLAASLRSKLVSWLRPWVEDEPEIDLQLGFLKSHGIAKNIVFKASALDSFLGDSARLVFRRVRVREFSVRVCPWSSPSIVVEVRGVDVTLALRETAEEERLIRKDLAFRERRHRERKEVIASIDPEGASLHEMIEKLILGMSSENGLMTMLSMVFLRSCQVLLEDIHLQLLLFDPHAGFLKVDKFTVEPHFSEKASLLRGFMHLLPFAKRENTMEINCHTLELGLKENAHPTCMASLGGLTTNIKLYKLQPAGYVVQAEHLDSKFSLIDILIIQIVLNLITPDEREDTRNGQDLWRIALHKAGCLTLGRFSLQKAVETVILQLRYVHAYESLLLLVGYSAGKMFKSNLAGAFSDRKKLNLVDHQWRAVCELEKRLPADAVGRARRIARKRTLLQLHAKNMESHARATTTFSHKVLLLAVLCWKAIIAVMQFVGRFVDMLSFSRKWCKTSRASSPFHPRISGDVDEELPFSLNLGKLNITLCPAFSGQSILNDKAGTGYKPDDKIFPSFCVLVNLLCIVGVSGSAGKSVFIAFEELKVSHSSSLIVSHTGSDLMHQRNQSPKKLPNAKSTKKVILWSDPAPMHHPGRSDIMNSSNYTSDGIYILKNNLRSLWSNWMKIHGEYEESGIMHVRQPFFLCEIKSFLVDSSCSMGDIGLLKCSLVLGKLNLELDHGFVFDATLLFRQVQHFVHRTDVIGIWSLSPSSSYADMTTEIRLEDSLEFYTNRMKVAIFGIIPNKNIQVGAHIAGTCIRMSSQRENFPITVDHVVNIDKGNGGYCVGVDVGDIDFVIWPTSKVILSKLMGKSGVAEAGADFIWLRELQLVETPKAHGDESFVSHGCIALNVCLKLYEITAFVSDLKQDQQSLSVGPMSITSHSSMRRDYICSLFTTENVLSLVVSGLTTGAAALICTNYLWEFIKVAENFLSLASRLHIDSNDFGILYAEDFLGKLISYSKKVKKKKIIQSRGLEKTMISKNTAQVQVDTIIEFESIDVIFIDSQRHVTGTQLTSDAASSSGMINHSMPITDMFDLPDYGLGVFIQKPCIKISWEEKFLRMVMDLSGVQSVIFRHQILKEFHTNVPHIKGSIYQSLNHFYEFSLSHFIFSLYAGSQGSVMPSSDACSSVDGSDLCSPRTLYTVEEPRLDEGPSHIFHRPNLKLETIELLAANNLMLYSGCGVLVDIRLGDMLMVEYSMKILQTKLDRAMKLKFSVRVSEEHTTVNCKIQGGYIFLETLALTTFVECLEAYSLLISTFSQWIFNVPQKSSRQAEKPVFQESLGGPTDHCDLVHATTPLYSTSQKGFLQSKLNFLEDLAVDISQFSFILAVQDGSGGFQTSSVEVGATFNLMNFGRKVLFDLYRLTIFTGYLYSDMLHGARDEPPALGGIHSEHATTSLGEILTEDDVFESSHSGNHSYILKHLAASALIENLDSGDRQDFLPATSYWAGKGSVSGFDMTITLSEIQMLLDLAVLLSGVSSGMANEKQKQNIAFRNQGQINNPDYVVPDGAIVTIKDLHQHLYFAVEAVGRKYRLVGTLHYSLVGERALFRVSYYKRWGSRASSFSLLSLYAKNDEGEPLRLNFCPGSDFVEISSSDDKSWAQWQFYPYMSDNYEDDNVVKSYGISVKNALYLVNKKNNSAVAFVDGRPEFVKKPGNPLKAKVIKRTSQTIDIEKQDVSNKFSSRTSETNVQGGSFSGSGEESVLENNPPHINITIDSISLTILHEVSDKNHKMPLLQSCINDMNVIGQVLPSKFRIISLLNFATQYFDAQKDLWRELISPIHMCLLYHSRFTPERSLHQKVPVHFYFRMKQVAIHLTTLSLDILLYIAGKLNLAGPYAIRSSIIFGNCCKLENQSVLRLICHFADNQEAIIPGKQSSSVLLSYIASSGQLSESQNLVSVSLVGDNAFTTSPITLSLSKPAFLAWRTRILSHHDAGKFPGPFIVLEVSKNTEEGLSLVVTPLLRIHNESGFPTELRFRRPQEDEAEAASVMLRTGDTIDDCMASFDALKLSGGSKRALMSLTLGNFLLSIRPDVTEYLKEDMTSVSTSWSEELTGEKSVRVSGILDKLNYKLRKTFGIEATKSFFSIVSCPLKVEGQHVSNVHFLIETLRREVPVIQPENSVNKSETIVSPVALQMQKEIFIYPTIQVYNFLQSDIQVLMTENQPDIDMASAFSNFGKQAIIPCGSNAYFYANPDAVYFTVTLIEHCSKCRPVNSGDCVKKLHKQKNEAQFIDIELDFGGGKYFASLRLSCGERGILEATIFSCYVLQNNTDLPLFCYASSQKFLPWTEIEAKKDSSNFPPHLGCLLQPMSCGSWFLKSNKVNIKCLGEKKTSEALLNLDILSGFTELSLEGLDAGNNNHILKLGVSLHPKVDKAGLPSQLVCIAPRYLISNESKEPVMVRQCHLEDELSGVVLVQSKHKATFWMKKIYSERRKINFFQSILEKHKSKDGDSLIFVQFSLKEIEYGWSGPICVSSLGRFFLKFRRTSAGLGTQSDSSAWKDNQKVQFAAVHIVEESSSLYLHFYRPPNFPLPYRIENCMSGTSIMYHQKDFMESDLLLSGDSVEYAWDDLNLPHKLVVQIVDMNVSREINIDKVCTWKPFFKIMQNKGPVIPLVSEKRSEVGKRTIDGTRGLELFMVGYEVFTDGFTRVLRICERPDGYKKEKLLLPSSNMQFRVSYFAIHLLENGRQDARGTELPDRSTLILLRFENIALDSLIADDYKYNHLRVQVISVDEKWEGAPFASMIRGSHSDPGLNEDILRVVFVLQSTNSKVKQVKYSSIVLQPIDLNVDEETLMRLVPFWRTSVSDPTTRSQQFYFKHFEIHPIMIKASFLPGNPDLNYSSTQETLRSFLHSVVKVPTIKNTVVQLNGILLTHALVTSRELLIKCAKHYSWYVIRGVYMAKGSQLLPPAFASIFDDTASSSLDVFFDPSDGSINLPGITLGMFKFISMYAKAKGLSGTKRYFGDLGKTMKMAGSNALFAALTEISDNVLSGAETNGFNGMVTGFHQGILRLAMEPTLLGAAIMEGGPDRKIELVRSPGVDEQYIEGYLQAMLDTRYQLEFLRVRVVDDLVYLKNLPPNTSVINEIVENVKSFLVSKNLLEGDGSTTSHPFRHLRAEHDWRLGPAVLTLCEHLFVHYAIHILHQEASKFLVGIRSKTKKDGDEGESPEAGPEKHTRKQAVVKFVLSGIVAYMDGRLCRHIPNPIARRIVSGFLLSFLDQKSSK</sequence>
<keyword evidence="3" id="KW-1185">Reference proteome</keyword>
<evidence type="ECO:0000259" key="2">
    <source>
        <dbReference type="Pfam" id="PF25036"/>
    </source>
</evidence>
<dbReference type="PANTHER" id="PTHR16166:SF130">
    <property type="entry name" value="PROTEIN SORTING-ASSOCIATED PROTEIN, PUTATIVE (DUF1162)-RELATED"/>
    <property type="match status" value="1"/>
</dbReference>
<name>A0AB40APG0_DIOCR</name>
<dbReference type="PANTHER" id="PTHR16166">
    <property type="entry name" value="VACUOLAR PROTEIN SORTING-ASSOCIATED PROTEIN VPS13"/>
    <property type="match status" value="1"/>
</dbReference>
<dbReference type="Proteomes" id="UP001515500">
    <property type="component" value="Chromosome 24"/>
</dbReference>
<dbReference type="Pfam" id="PF25036">
    <property type="entry name" value="VPS13_VAB"/>
    <property type="match status" value="1"/>
</dbReference>
<organism evidence="3 4">
    <name type="scientific">Dioscorea cayennensis subsp. rotundata</name>
    <name type="common">White Guinea yam</name>
    <name type="synonym">Dioscorea rotundata</name>
    <dbReference type="NCBI Taxonomy" id="55577"/>
    <lineage>
        <taxon>Eukaryota</taxon>
        <taxon>Viridiplantae</taxon>
        <taxon>Streptophyta</taxon>
        <taxon>Embryophyta</taxon>
        <taxon>Tracheophyta</taxon>
        <taxon>Spermatophyta</taxon>
        <taxon>Magnoliopsida</taxon>
        <taxon>Liliopsida</taxon>
        <taxon>Dioscoreales</taxon>
        <taxon>Dioscoreaceae</taxon>
        <taxon>Dioscorea</taxon>
    </lineage>
</organism>
<dbReference type="GeneID" id="120252825"/>
<dbReference type="GO" id="GO:0045053">
    <property type="term" value="P:protein retention in Golgi apparatus"/>
    <property type="evidence" value="ECO:0007669"/>
    <property type="project" value="TreeGrafter"/>
</dbReference>
<dbReference type="RefSeq" id="XP_039116927.1">
    <property type="nucleotide sequence ID" value="XM_039260993.1"/>
</dbReference>
<feature type="compositionally biased region" description="Polar residues" evidence="1">
    <location>
        <begin position="1671"/>
        <end position="1683"/>
    </location>
</feature>
<feature type="domain" description="Vacuolar protein sorting-associated protein 13 VPS13 adaptor binding" evidence="2">
    <location>
        <begin position="2129"/>
        <end position="2559"/>
    </location>
</feature>
<dbReference type="GO" id="GO:0006623">
    <property type="term" value="P:protein targeting to vacuole"/>
    <property type="evidence" value="ECO:0007669"/>
    <property type="project" value="TreeGrafter"/>
</dbReference>
<accession>A0AB40APG0</accession>
<protein>
    <submittedName>
        <fullName evidence="4">Uncharacterized protein LOC120252825 isoform X1</fullName>
    </submittedName>
</protein>
<evidence type="ECO:0000313" key="4">
    <source>
        <dbReference type="RefSeq" id="XP_039116927.1"/>
    </source>
</evidence>
<proteinExistence type="predicted"/>
<feature type="region of interest" description="Disordered" evidence="1">
    <location>
        <begin position="1671"/>
        <end position="1695"/>
    </location>
</feature>
<dbReference type="InterPro" id="IPR009543">
    <property type="entry name" value="VPS13_VAB"/>
</dbReference>
<gene>
    <name evidence="4" type="primary">LOC120252825</name>
</gene>
<evidence type="ECO:0000256" key="1">
    <source>
        <dbReference type="SAM" id="MobiDB-lite"/>
    </source>
</evidence>
<dbReference type="InterPro" id="IPR026847">
    <property type="entry name" value="VPS13"/>
</dbReference>
<evidence type="ECO:0000313" key="3">
    <source>
        <dbReference type="Proteomes" id="UP001515500"/>
    </source>
</evidence>